<dbReference type="STRING" id="2769.R7QQV0"/>
<dbReference type="PhylomeDB" id="R7QQV0"/>
<dbReference type="OMA" id="YANFQSM"/>
<gene>
    <name evidence="2" type="ORF">CHC_T00007509001</name>
</gene>
<dbReference type="KEGG" id="ccp:CHC_T00007509001"/>
<dbReference type="Gene3D" id="3.50.50.60">
    <property type="entry name" value="FAD/NAD(P)-binding domain"/>
    <property type="match status" value="1"/>
</dbReference>
<feature type="compositionally biased region" description="Basic residues" evidence="1">
    <location>
        <begin position="19"/>
        <end position="29"/>
    </location>
</feature>
<dbReference type="GeneID" id="17318882"/>
<dbReference type="OrthoDB" id="4211at2759"/>
<name>R7QQV0_CHOCR</name>
<reference evidence="3" key="1">
    <citation type="journal article" date="2013" name="Proc. Natl. Acad. Sci. U.S.A.">
        <title>Genome structure and metabolic features in the red seaweed Chondrus crispus shed light on evolution of the Archaeplastida.</title>
        <authorList>
            <person name="Collen J."/>
            <person name="Porcel B."/>
            <person name="Carre W."/>
            <person name="Ball S.G."/>
            <person name="Chaparro C."/>
            <person name="Tonon T."/>
            <person name="Barbeyron T."/>
            <person name="Michel G."/>
            <person name="Noel B."/>
            <person name="Valentin K."/>
            <person name="Elias M."/>
            <person name="Artiguenave F."/>
            <person name="Arun A."/>
            <person name="Aury J.M."/>
            <person name="Barbosa-Neto J.F."/>
            <person name="Bothwell J.H."/>
            <person name="Bouget F.Y."/>
            <person name="Brillet L."/>
            <person name="Cabello-Hurtado F."/>
            <person name="Capella-Gutierrez S."/>
            <person name="Charrier B."/>
            <person name="Cladiere L."/>
            <person name="Cock J.M."/>
            <person name="Coelho S.M."/>
            <person name="Colleoni C."/>
            <person name="Czjzek M."/>
            <person name="Da Silva C."/>
            <person name="Delage L."/>
            <person name="Denoeud F."/>
            <person name="Deschamps P."/>
            <person name="Dittami S.M."/>
            <person name="Gabaldon T."/>
            <person name="Gachon C.M."/>
            <person name="Groisillier A."/>
            <person name="Herve C."/>
            <person name="Jabbari K."/>
            <person name="Katinka M."/>
            <person name="Kloareg B."/>
            <person name="Kowalczyk N."/>
            <person name="Labadie K."/>
            <person name="Leblanc C."/>
            <person name="Lopez P.J."/>
            <person name="McLachlan D.H."/>
            <person name="Meslet-Cladiere L."/>
            <person name="Moustafa A."/>
            <person name="Nehr Z."/>
            <person name="Nyvall Collen P."/>
            <person name="Panaud O."/>
            <person name="Partensky F."/>
            <person name="Poulain J."/>
            <person name="Rensing S.A."/>
            <person name="Rousvoal S."/>
            <person name="Samson G."/>
            <person name="Symeonidi A."/>
            <person name="Weissenbach J."/>
            <person name="Zambounis A."/>
            <person name="Wincker P."/>
            <person name="Boyen C."/>
        </authorList>
    </citation>
    <scope>NUCLEOTIDE SEQUENCE [LARGE SCALE GENOMIC DNA]</scope>
    <source>
        <strain evidence="3">cv. Stackhouse</strain>
    </source>
</reference>
<dbReference type="PANTHER" id="PTHR32098:SF5">
    <property type="entry name" value="LYCOPENE BETA_EPSILON CYCLASE PROTEIN"/>
    <property type="match status" value="1"/>
</dbReference>
<protein>
    <submittedName>
        <fullName evidence="2">Uncharacterized protein</fullName>
    </submittedName>
</protein>
<dbReference type="PANTHER" id="PTHR32098">
    <property type="entry name" value="LYCOPENE BETA/EPSILON CYCLASE PROTEIN"/>
    <property type="match status" value="1"/>
</dbReference>
<accession>R7QQV0</accession>
<sequence>MPLPQAFIPTVPLLRLRCPRSHARRRSRSRTSYLMTASPQSQTPSPRLEAFLNSSEEGNPFLGLQRADAAFAALKSRTRTPPKSPPFVQTFPTAVRASNDAPHFDVLVAGGTLGVFYATALQARGWRVAVVERGPLVGRTQEWNISRDELQALVVNSVLSEDQLAKIIVTEFTEPGRIGFASQEGEQRELGASGVLNIGVAPDKLVAMAKDNFERIGGVVMEFCKVEQVEVGPDAVKISVGKRKNLTVSGSLGAGGVGLIGTEEGGEDMSVSARVLVDAMGAFSPIAAQARNFRKPDGVCITVGSCMTGDWPANETGDLIYSFQPIDKRRSAQYFWEAFPVGREKAARTTYMFTYGPCAEGRQSLTEALEDYLEYLPTYQGIRMEEMALKRVLFGFFPSYYRDSPTDVKFDRILSVGDAGGLQSPISFGGFGCCLRHLSRISGALDEALRIKNDSLLSKEKLQTLQWYLPSLSVSGLFNRAMSVQPGQTTAGPLLDEFGINEVLWSNMKAMSDLGEDVQRPFLQDIVTAGGLTKTLASMAIRNPVLAIKMTPFLGPSELISWSGHFFALISYSFAIPALLGVRSLLERTSVLSDTQRFLLNRMIDTAIYGSGKDAEIHFNTRS</sequence>
<evidence type="ECO:0000313" key="3">
    <source>
        <dbReference type="Proteomes" id="UP000012073"/>
    </source>
</evidence>
<proteinExistence type="predicted"/>
<dbReference type="AlphaFoldDB" id="R7QQV0"/>
<organism evidence="2 3">
    <name type="scientific">Chondrus crispus</name>
    <name type="common">Carrageen Irish moss</name>
    <name type="synonym">Polymorpha crispa</name>
    <dbReference type="NCBI Taxonomy" id="2769"/>
    <lineage>
        <taxon>Eukaryota</taxon>
        <taxon>Rhodophyta</taxon>
        <taxon>Florideophyceae</taxon>
        <taxon>Rhodymeniophycidae</taxon>
        <taxon>Gigartinales</taxon>
        <taxon>Gigartinaceae</taxon>
        <taxon>Chondrus</taxon>
    </lineage>
</organism>
<dbReference type="EMBL" id="HG002260">
    <property type="protein sequence ID" value="CDF40872.1"/>
    <property type="molecule type" value="Genomic_DNA"/>
</dbReference>
<feature type="compositionally biased region" description="Polar residues" evidence="1">
    <location>
        <begin position="33"/>
        <end position="45"/>
    </location>
</feature>
<dbReference type="SUPFAM" id="SSF51905">
    <property type="entry name" value="FAD/NAD(P)-binding domain"/>
    <property type="match status" value="1"/>
</dbReference>
<evidence type="ECO:0000313" key="2">
    <source>
        <dbReference type="EMBL" id="CDF40872.1"/>
    </source>
</evidence>
<dbReference type="Gramene" id="CDF40872">
    <property type="protein sequence ID" value="CDF40872"/>
    <property type="gene ID" value="CHC_T00007509001"/>
</dbReference>
<keyword evidence="3" id="KW-1185">Reference proteome</keyword>
<dbReference type="Proteomes" id="UP000012073">
    <property type="component" value="Unassembled WGS sequence"/>
</dbReference>
<dbReference type="InterPro" id="IPR036188">
    <property type="entry name" value="FAD/NAD-bd_sf"/>
</dbReference>
<evidence type="ECO:0000256" key="1">
    <source>
        <dbReference type="SAM" id="MobiDB-lite"/>
    </source>
</evidence>
<feature type="region of interest" description="Disordered" evidence="1">
    <location>
        <begin position="19"/>
        <end position="47"/>
    </location>
</feature>
<dbReference type="RefSeq" id="XP_005711166.1">
    <property type="nucleotide sequence ID" value="XM_005711109.1"/>
</dbReference>